<evidence type="ECO:0000313" key="2">
    <source>
        <dbReference type="Proteomes" id="UP000249633"/>
    </source>
</evidence>
<accession>A0A2W5E162</accession>
<protein>
    <submittedName>
        <fullName evidence="1">Uncharacterized protein</fullName>
    </submittedName>
</protein>
<dbReference type="Proteomes" id="UP000249633">
    <property type="component" value="Unassembled WGS sequence"/>
</dbReference>
<sequence length="113" mass="12821">MLEPDLARVRNIAGYSVWGNPDGLQVWFEWIEVKPRVVALRDPMGIKVNARFTDARGGPAPAEMVPVFLATVVHHLPWQPRVLGWLSDHGETVADVRARHRRERIASQVRLPN</sequence>
<reference evidence="1 2" key="1">
    <citation type="submission" date="2017-08" db="EMBL/GenBank/DDBJ databases">
        <title>Infants hospitalized years apart are colonized by the same room-sourced microbial strains.</title>
        <authorList>
            <person name="Brooks B."/>
            <person name="Olm M.R."/>
            <person name="Firek B.A."/>
            <person name="Baker R."/>
            <person name="Thomas B.C."/>
            <person name="Morowitz M.J."/>
            <person name="Banfield J.F."/>
        </authorList>
    </citation>
    <scope>NUCLEOTIDE SEQUENCE [LARGE SCALE GENOMIC DNA]</scope>
    <source>
        <strain evidence="1">S2_012_000_R2_81</strain>
    </source>
</reference>
<evidence type="ECO:0000313" key="1">
    <source>
        <dbReference type="EMBL" id="PZP36483.1"/>
    </source>
</evidence>
<organism evidence="1 2">
    <name type="scientific">Roseateles depolymerans</name>
    <dbReference type="NCBI Taxonomy" id="76731"/>
    <lineage>
        <taxon>Bacteria</taxon>
        <taxon>Pseudomonadati</taxon>
        <taxon>Pseudomonadota</taxon>
        <taxon>Betaproteobacteria</taxon>
        <taxon>Burkholderiales</taxon>
        <taxon>Sphaerotilaceae</taxon>
        <taxon>Roseateles</taxon>
    </lineage>
</organism>
<dbReference type="EMBL" id="QFOD01000001">
    <property type="protein sequence ID" value="PZP36483.1"/>
    <property type="molecule type" value="Genomic_DNA"/>
</dbReference>
<name>A0A2W5E162_9BURK</name>
<comment type="caution">
    <text evidence="1">The sequence shown here is derived from an EMBL/GenBank/DDBJ whole genome shotgun (WGS) entry which is preliminary data.</text>
</comment>
<dbReference type="Gene3D" id="3.10.450.610">
    <property type="match status" value="1"/>
</dbReference>
<gene>
    <name evidence="1" type="ORF">DI603_00480</name>
</gene>
<proteinExistence type="predicted"/>
<dbReference type="AlphaFoldDB" id="A0A2W5E162"/>